<proteinExistence type="predicted"/>
<evidence type="ECO:0000313" key="3">
    <source>
        <dbReference type="Proteomes" id="UP000018050"/>
    </source>
</evidence>
<name>U6GS20_EIMAC</name>
<sequence>MNNAPPAPKKPRVAIDFPSQRGDRYDAPSEVHIELNNGKKFWLPGDGLSLKELHMRIDREQYQLYVEHIKEHAADAAADDDG</sequence>
<protein>
    <submittedName>
        <fullName evidence="2">Uncharacterized protein</fullName>
    </submittedName>
</protein>
<dbReference type="GeneID" id="25270228"/>
<keyword evidence="3" id="KW-1185">Reference proteome</keyword>
<organism evidence="2 3">
    <name type="scientific">Eimeria acervulina</name>
    <name type="common">Coccidian parasite</name>
    <dbReference type="NCBI Taxonomy" id="5801"/>
    <lineage>
        <taxon>Eukaryota</taxon>
        <taxon>Sar</taxon>
        <taxon>Alveolata</taxon>
        <taxon>Apicomplexa</taxon>
        <taxon>Conoidasida</taxon>
        <taxon>Coccidia</taxon>
        <taxon>Eucoccidiorida</taxon>
        <taxon>Eimeriorina</taxon>
        <taxon>Eimeriidae</taxon>
        <taxon>Eimeria</taxon>
    </lineage>
</organism>
<dbReference type="VEuPathDB" id="ToxoDB:EAH_00021580"/>
<gene>
    <name evidence="2" type="ORF">EAH_00021580</name>
</gene>
<dbReference type="EMBL" id="HG671626">
    <property type="protein sequence ID" value="CDI81404.1"/>
    <property type="molecule type" value="Genomic_DNA"/>
</dbReference>
<evidence type="ECO:0000313" key="2">
    <source>
        <dbReference type="EMBL" id="CDI81404.1"/>
    </source>
</evidence>
<dbReference type="AlphaFoldDB" id="U6GS20"/>
<dbReference type="RefSeq" id="XP_013248871.1">
    <property type="nucleotide sequence ID" value="XM_013393417.1"/>
</dbReference>
<evidence type="ECO:0000256" key="1">
    <source>
        <dbReference type="SAM" id="MobiDB-lite"/>
    </source>
</evidence>
<accession>U6GS20</accession>
<reference evidence="2" key="1">
    <citation type="submission" date="2013-10" db="EMBL/GenBank/DDBJ databases">
        <title>Genomic analysis of the causative agents of coccidiosis in chickens.</title>
        <authorList>
            <person name="Reid A.J."/>
            <person name="Blake D."/>
            <person name="Billington K."/>
            <person name="Browne H."/>
            <person name="Dunn M."/>
            <person name="Hung S."/>
            <person name="Kawahara F."/>
            <person name="Miranda-Saavedra D."/>
            <person name="Mourier T."/>
            <person name="Nagra H."/>
            <person name="Otto T.D."/>
            <person name="Rawlings N."/>
            <person name="Sanchez A."/>
            <person name="Sanders M."/>
            <person name="Subramaniam C."/>
            <person name="Tay Y."/>
            <person name="Dear P."/>
            <person name="Doerig C."/>
            <person name="Gruber A."/>
            <person name="Parkinson J."/>
            <person name="Shirley M."/>
            <person name="Wan K.L."/>
            <person name="Berriman M."/>
            <person name="Tomley F."/>
            <person name="Pain A."/>
        </authorList>
    </citation>
    <scope>NUCLEOTIDE SEQUENCE</scope>
    <source>
        <strain evidence="2">Houghton</strain>
    </source>
</reference>
<reference evidence="2" key="2">
    <citation type="submission" date="2013-10" db="EMBL/GenBank/DDBJ databases">
        <authorList>
            <person name="Aslett M."/>
        </authorList>
    </citation>
    <scope>NUCLEOTIDE SEQUENCE</scope>
    <source>
        <strain evidence="2">Houghton</strain>
    </source>
</reference>
<dbReference type="OrthoDB" id="433917at2759"/>
<feature type="region of interest" description="Disordered" evidence="1">
    <location>
        <begin position="1"/>
        <end position="23"/>
    </location>
</feature>
<dbReference type="Proteomes" id="UP000018050">
    <property type="component" value="Unassembled WGS sequence"/>
</dbReference>